<reference evidence="5 6" key="1">
    <citation type="journal article" date="2023" name="Hortic Res">
        <title>Pangenome of water caltrop reveals structural variations and asymmetric subgenome divergence after allopolyploidization.</title>
        <authorList>
            <person name="Zhang X."/>
            <person name="Chen Y."/>
            <person name="Wang L."/>
            <person name="Yuan Y."/>
            <person name="Fang M."/>
            <person name="Shi L."/>
            <person name="Lu R."/>
            <person name="Comes H.P."/>
            <person name="Ma Y."/>
            <person name="Chen Y."/>
            <person name="Huang G."/>
            <person name="Zhou Y."/>
            <person name="Zheng Z."/>
            <person name="Qiu Y."/>
        </authorList>
    </citation>
    <scope>NUCLEOTIDE SEQUENCE [LARGE SCALE GENOMIC DNA]</scope>
    <source>
        <strain evidence="5">F231</strain>
    </source>
</reference>
<keyword evidence="3" id="KW-0106">Calcium</keyword>
<keyword evidence="2" id="KW-0677">Repeat</keyword>
<dbReference type="CDD" id="cd00051">
    <property type="entry name" value="EFh"/>
    <property type="match status" value="1"/>
</dbReference>
<sequence>MFSFKDIPMEHPSCCGTHPSFLQIPGCLMEVILGQSVQTWVTGLHKSVSRLWSSLRYRAEVGNSLNKSWAVERPIHRHLEQNTTCMLRKEDAEMVMSRLGIRCTGEWDGTEEISRLFEDKEPSLEEVREAFKVFDVNGDGFIDTEELHRVLRGLGLTEEELEEGDCGRMIGAFDENGDRRIDFREFVKLLEKCLC</sequence>
<dbReference type="InterPro" id="IPR018247">
    <property type="entry name" value="EF_Hand_1_Ca_BS"/>
</dbReference>
<evidence type="ECO:0000313" key="6">
    <source>
        <dbReference type="Proteomes" id="UP001346149"/>
    </source>
</evidence>
<protein>
    <recommendedName>
        <fullName evidence="4">EF-hand domain-containing protein</fullName>
    </recommendedName>
</protein>
<keyword evidence="6" id="KW-1185">Reference proteome</keyword>
<proteinExistence type="predicted"/>
<dbReference type="InterPro" id="IPR039647">
    <property type="entry name" value="EF_hand_pair_protein_CML-like"/>
</dbReference>
<dbReference type="AlphaFoldDB" id="A0AAN7L8Q5"/>
<organism evidence="5 6">
    <name type="scientific">Trapa natans</name>
    <name type="common">Water chestnut</name>
    <dbReference type="NCBI Taxonomy" id="22666"/>
    <lineage>
        <taxon>Eukaryota</taxon>
        <taxon>Viridiplantae</taxon>
        <taxon>Streptophyta</taxon>
        <taxon>Embryophyta</taxon>
        <taxon>Tracheophyta</taxon>
        <taxon>Spermatophyta</taxon>
        <taxon>Magnoliopsida</taxon>
        <taxon>eudicotyledons</taxon>
        <taxon>Gunneridae</taxon>
        <taxon>Pentapetalae</taxon>
        <taxon>rosids</taxon>
        <taxon>malvids</taxon>
        <taxon>Myrtales</taxon>
        <taxon>Lythraceae</taxon>
        <taxon>Trapa</taxon>
    </lineage>
</organism>
<name>A0AAN7L8Q5_TRANT</name>
<dbReference type="FunFam" id="1.10.238.10:FF:000003">
    <property type="entry name" value="Calmodulin A"/>
    <property type="match status" value="1"/>
</dbReference>
<dbReference type="Proteomes" id="UP001346149">
    <property type="component" value="Unassembled WGS sequence"/>
</dbReference>
<comment type="caution">
    <text evidence="5">The sequence shown here is derived from an EMBL/GenBank/DDBJ whole genome shotgun (WGS) entry which is preliminary data.</text>
</comment>
<dbReference type="Gene3D" id="1.10.238.10">
    <property type="entry name" value="EF-hand"/>
    <property type="match status" value="1"/>
</dbReference>
<evidence type="ECO:0000259" key="4">
    <source>
        <dbReference type="PROSITE" id="PS50222"/>
    </source>
</evidence>
<dbReference type="SMART" id="SM00054">
    <property type="entry name" value="EFh"/>
    <property type="match status" value="2"/>
</dbReference>
<evidence type="ECO:0000313" key="5">
    <source>
        <dbReference type="EMBL" id="KAK4781887.1"/>
    </source>
</evidence>
<dbReference type="Pfam" id="PF13499">
    <property type="entry name" value="EF-hand_7"/>
    <property type="match status" value="1"/>
</dbReference>
<gene>
    <name evidence="5" type="ORF">SAY86_015989</name>
</gene>
<dbReference type="EMBL" id="JAXQNO010000016">
    <property type="protein sequence ID" value="KAK4781887.1"/>
    <property type="molecule type" value="Genomic_DNA"/>
</dbReference>
<dbReference type="InterPro" id="IPR011992">
    <property type="entry name" value="EF-hand-dom_pair"/>
</dbReference>
<dbReference type="PROSITE" id="PS50222">
    <property type="entry name" value="EF_HAND_2"/>
    <property type="match status" value="2"/>
</dbReference>
<dbReference type="InterPro" id="IPR002048">
    <property type="entry name" value="EF_hand_dom"/>
</dbReference>
<dbReference type="PROSITE" id="PS00018">
    <property type="entry name" value="EF_HAND_1"/>
    <property type="match status" value="2"/>
</dbReference>
<evidence type="ECO:0000256" key="3">
    <source>
        <dbReference type="ARBA" id="ARBA00022837"/>
    </source>
</evidence>
<feature type="domain" description="EF-hand" evidence="4">
    <location>
        <begin position="161"/>
        <end position="195"/>
    </location>
</feature>
<feature type="domain" description="EF-hand" evidence="4">
    <location>
        <begin position="122"/>
        <end position="157"/>
    </location>
</feature>
<accession>A0AAN7L8Q5</accession>
<evidence type="ECO:0000256" key="2">
    <source>
        <dbReference type="ARBA" id="ARBA00022737"/>
    </source>
</evidence>
<dbReference type="GO" id="GO:0005509">
    <property type="term" value="F:calcium ion binding"/>
    <property type="evidence" value="ECO:0007669"/>
    <property type="project" value="InterPro"/>
</dbReference>
<keyword evidence="1" id="KW-0479">Metal-binding</keyword>
<dbReference type="PANTHER" id="PTHR10891">
    <property type="entry name" value="EF-HAND CALCIUM-BINDING DOMAIN CONTAINING PROTEIN"/>
    <property type="match status" value="1"/>
</dbReference>
<evidence type="ECO:0000256" key="1">
    <source>
        <dbReference type="ARBA" id="ARBA00022723"/>
    </source>
</evidence>
<dbReference type="SUPFAM" id="SSF47473">
    <property type="entry name" value="EF-hand"/>
    <property type="match status" value="1"/>
</dbReference>